<dbReference type="InParanoid" id="A0A2T0GUL9"/>
<gene>
    <name evidence="3" type="ORF">CEP50_13840</name>
</gene>
<dbReference type="PANTHER" id="PTHR39430:SF1">
    <property type="entry name" value="PROTEASE"/>
    <property type="match status" value="1"/>
</dbReference>
<keyword evidence="3" id="KW-0378">Hydrolase</keyword>
<dbReference type="GO" id="GO:0006508">
    <property type="term" value="P:proteolysis"/>
    <property type="evidence" value="ECO:0007669"/>
    <property type="project" value="UniProtKB-KW"/>
</dbReference>
<comment type="caution">
    <text evidence="3">The sequence shown here is derived from an EMBL/GenBank/DDBJ whole genome shotgun (WGS) entry which is preliminary data.</text>
</comment>
<dbReference type="EMBL" id="PVSR01000025">
    <property type="protein sequence ID" value="PRW62816.1"/>
    <property type="molecule type" value="Genomic_DNA"/>
</dbReference>
<organism evidence="3 4">
    <name type="scientific">Actinopolyspora mortivallis</name>
    <dbReference type="NCBI Taxonomy" id="33906"/>
    <lineage>
        <taxon>Bacteria</taxon>
        <taxon>Bacillati</taxon>
        <taxon>Actinomycetota</taxon>
        <taxon>Actinomycetes</taxon>
        <taxon>Actinopolysporales</taxon>
        <taxon>Actinopolysporaceae</taxon>
        <taxon>Actinopolyspora</taxon>
    </lineage>
</organism>
<dbReference type="Proteomes" id="UP000239352">
    <property type="component" value="Unassembled WGS sequence"/>
</dbReference>
<dbReference type="PANTHER" id="PTHR39430">
    <property type="entry name" value="MEMBRANE-ASSOCIATED PROTEASE-RELATED"/>
    <property type="match status" value="1"/>
</dbReference>
<keyword evidence="1" id="KW-0812">Transmembrane</keyword>
<keyword evidence="1" id="KW-1133">Transmembrane helix</keyword>
<dbReference type="GO" id="GO:0004175">
    <property type="term" value="F:endopeptidase activity"/>
    <property type="evidence" value="ECO:0007669"/>
    <property type="project" value="UniProtKB-ARBA"/>
</dbReference>
<keyword evidence="4" id="KW-1185">Reference proteome</keyword>
<keyword evidence="1" id="KW-0472">Membrane</keyword>
<name>A0A2T0GUL9_ACTMO</name>
<sequence>MVLGCFLAGQVASGVALVVFLLVSGTGIPMGVLSLDPAEQLVLTGGFLVSTMALALWVVAKERRSFGSLGFTATRRVWLPLVLGAVLAVAAVTVPVLIGLVSGQFVPGTAPPVTVVSVAVLLALLGGFVVQATTEEVLVRGYLVQVTWRKWGLYAAVVVQTVVFTLMHGFNTGFGAVPLVNLVLISLVLVFWALAEGSLWGVCAFHAVWNWCQGNVYGAEVSGLDLSATLLDIRQAPEGTALFTGGDFGLEGSVLTTLVLLVLLIGVFGVFRRRWSRTAAHPRPVSDTPAG</sequence>
<dbReference type="GO" id="GO:0008237">
    <property type="term" value="F:metallopeptidase activity"/>
    <property type="evidence" value="ECO:0007669"/>
    <property type="project" value="UniProtKB-KW"/>
</dbReference>
<dbReference type="STRING" id="1050202.GCA_000384035_03690"/>
<feature type="transmembrane region" description="Helical" evidence="1">
    <location>
        <begin position="113"/>
        <end position="130"/>
    </location>
</feature>
<evidence type="ECO:0000259" key="2">
    <source>
        <dbReference type="Pfam" id="PF02517"/>
    </source>
</evidence>
<reference evidence="3 4" key="1">
    <citation type="submission" date="2018-03" db="EMBL/GenBank/DDBJ databases">
        <title>Actinopolyspora mortivallis from Sahara, screening for active biomolecules.</title>
        <authorList>
            <person name="Selama O."/>
            <person name="Wellington E.M.H."/>
            <person name="Hacene H."/>
        </authorList>
    </citation>
    <scope>NUCLEOTIDE SEQUENCE [LARGE SCALE GENOMIC DNA]</scope>
    <source>
        <strain evidence="3 4">M5A</strain>
    </source>
</reference>
<keyword evidence="3" id="KW-0645">Protease</keyword>
<feature type="transmembrane region" description="Helical" evidence="1">
    <location>
        <begin position="81"/>
        <end position="101"/>
    </location>
</feature>
<keyword evidence="3" id="KW-0482">Metalloprotease</keyword>
<dbReference type="InterPro" id="IPR003675">
    <property type="entry name" value="Rce1/LyrA-like_dom"/>
</dbReference>
<feature type="transmembrane region" description="Helical" evidence="1">
    <location>
        <begin position="176"/>
        <end position="194"/>
    </location>
</feature>
<evidence type="ECO:0000313" key="3">
    <source>
        <dbReference type="EMBL" id="PRW62816.1"/>
    </source>
</evidence>
<feature type="transmembrane region" description="Helical" evidence="1">
    <location>
        <begin position="41"/>
        <end position="60"/>
    </location>
</feature>
<protein>
    <submittedName>
        <fullName evidence="3">CPBP family intramembrane metalloprotease</fullName>
    </submittedName>
</protein>
<accession>A0A2T0GUL9</accession>
<feature type="domain" description="CAAX prenyl protease 2/Lysostaphin resistance protein A-like" evidence="2">
    <location>
        <begin position="120"/>
        <end position="211"/>
    </location>
</feature>
<feature type="transmembrane region" description="Helical" evidence="1">
    <location>
        <begin position="252"/>
        <end position="271"/>
    </location>
</feature>
<evidence type="ECO:0000256" key="1">
    <source>
        <dbReference type="SAM" id="Phobius"/>
    </source>
</evidence>
<dbReference type="Pfam" id="PF02517">
    <property type="entry name" value="Rce1-like"/>
    <property type="match status" value="1"/>
</dbReference>
<evidence type="ECO:0000313" key="4">
    <source>
        <dbReference type="Proteomes" id="UP000239352"/>
    </source>
</evidence>
<dbReference type="GO" id="GO:0080120">
    <property type="term" value="P:CAAX-box protein maturation"/>
    <property type="evidence" value="ECO:0007669"/>
    <property type="project" value="UniProtKB-ARBA"/>
</dbReference>
<dbReference type="AlphaFoldDB" id="A0A2T0GUL9"/>
<proteinExistence type="predicted"/>